<protein>
    <submittedName>
        <fullName evidence="3">Uncharacterized protein</fullName>
    </submittedName>
</protein>
<dbReference type="RefSeq" id="XP_066068511.1">
    <property type="nucleotide sequence ID" value="XM_066212414.1"/>
</dbReference>
<feature type="region of interest" description="Disordered" evidence="2">
    <location>
        <begin position="1"/>
        <end position="49"/>
    </location>
</feature>
<reference evidence="3" key="1">
    <citation type="submission" date="2016-06" db="EMBL/GenBank/DDBJ databases">
        <authorList>
            <person name="Cuomo C."/>
            <person name="Litvintseva A."/>
            <person name="Heitman J."/>
            <person name="Chen Y."/>
            <person name="Sun S."/>
            <person name="Springer D."/>
            <person name="Dromer F."/>
            <person name="Young S."/>
            <person name="Zeng Q."/>
            <person name="Chapman S."/>
            <person name="Gujja S."/>
            <person name="Saif S."/>
            <person name="Birren B."/>
        </authorList>
    </citation>
    <scope>NUCLEOTIDE SEQUENCE</scope>
    <source>
        <strain evidence="3">CBS 7841</strain>
    </source>
</reference>
<feature type="compositionally biased region" description="Polar residues" evidence="2">
    <location>
        <begin position="1"/>
        <end position="24"/>
    </location>
</feature>
<dbReference type="GeneID" id="91087217"/>
<dbReference type="InterPro" id="IPR015671">
    <property type="entry name" value="GSCR1_dom"/>
</dbReference>
<feature type="coiled-coil region" evidence="1">
    <location>
        <begin position="171"/>
        <end position="198"/>
    </location>
</feature>
<feature type="compositionally biased region" description="Polar residues" evidence="2">
    <location>
        <begin position="295"/>
        <end position="316"/>
    </location>
</feature>
<dbReference type="Proteomes" id="UP000094043">
    <property type="component" value="Chromosome 3"/>
</dbReference>
<feature type="compositionally biased region" description="Low complexity" evidence="2">
    <location>
        <begin position="276"/>
        <end position="287"/>
    </location>
</feature>
<dbReference type="EMBL" id="CP143786">
    <property type="protein sequence ID" value="WVN87811.1"/>
    <property type="molecule type" value="Genomic_DNA"/>
</dbReference>
<reference evidence="3" key="2">
    <citation type="journal article" date="2022" name="Elife">
        <title>Obligate sexual reproduction of a homothallic fungus closely related to the Cryptococcus pathogenic species complex.</title>
        <authorList>
            <person name="Passer A.R."/>
            <person name="Clancey S.A."/>
            <person name="Shea T."/>
            <person name="David-Palma M."/>
            <person name="Averette A.F."/>
            <person name="Boekhout T."/>
            <person name="Porcel B.M."/>
            <person name="Nowrousian M."/>
            <person name="Cuomo C.A."/>
            <person name="Sun S."/>
            <person name="Heitman J."/>
            <person name="Coelho M.A."/>
        </authorList>
    </citation>
    <scope>NUCLEOTIDE SEQUENCE</scope>
    <source>
        <strain evidence="3">CBS 7841</strain>
    </source>
</reference>
<evidence type="ECO:0000256" key="1">
    <source>
        <dbReference type="SAM" id="Coils"/>
    </source>
</evidence>
<dbReference type="VEuPathDB" id="FungiDB:L203_01724"/>
<proteinExistence type="predicted"/>
<feature type="region of interest" description="Disordered" evidence="2">
    <location>
        <begin position="269"/>
        <end position="316"/>
    </location>
</feature>
<gene>
    <name evidence="3" type="ORF">L203_103006</name>
</gene>
<evidence type="ECO:0000256" key="2">
    <source>
        <dbReference type="SAM" id="MobiDB-lite"/>
    </source>
</evidence>
<evidence type="ECO:0000313" key="3">
    <source>
        <dbReference type="EMBL" id="WVN87811.1"/>
    </source>
</evidence>
<feature type="coiled-coil region" evidence="1">
    <location>
        <begin position="224"/>
        <end position="251"/>
    </location>
</feature>
<sequence>MSLSNQSQQYSHTKNNDFTVQTKAEQPAPSPALQKEPRESLPSASKPSLDVSTAAVALAKMTVLNGDLSVGSSSSSLPLGKTGQEEIIRDQRLAGRKRKWSAMGFSKEEQEELQKEDALLHKALLLDQEATLYPPPPTRFQSFEDAVQRLLPYHIWQTYDDELDSWDKADVAKETEDAKDMIDRIKSLKERFARARRREDDRPSPLPSTLSFLYSSTSMLREDLNAQQTTLRNARIELNALEQEHRRKEFEQLNPRLEGGGNIASVAMRQALNKAQTQPQIQRQPQQSPRPPQVIKTSSPTASGRTSNPVKTPTGR</sequence>
<name>A0A1E3IPT9_9TREE</name>
<accession>A0A1E3IPT9</accession>
<dbReference type="OrthoDB" id="2556847at2759"/>
<evidence type="ECO:0000313" key="4">
    <source>
        <dbReference type="Proteomes" id="UP000094043"/>
    </source>
</evidence>
<dbReference type="KEGG" id="cdep:91087217"/>
<organism evidence="3 4">
    <name type="scientific">Cryptococcus depauperatus CBS 7841</name>
    <dbReference type="NCBI Taxonomy" id="1295531"/>
    <lineage>
        <taxon>Eukaryota</taxon>
        <taxon>Fungi</taxon>
        <taxon>Dikarya</taxon>
        <taxon>Basidiomycota</taxon>
        <taxon>Agaricomycotina</taxon>
        <taxon>Tremellomycetes</taxon>
        <taxon>Tremellales</taxon>
        <taxon>Cryptococcaceae</taxon>
        <taxon>Cryptococcus</taxon>
    </lineage>
</organism>
<dbReference type="Pfam" id="PF15249">
    <property type="entry name" value="GLTSCR1"/>
    <property type="match status" value="1"/>
</dbReference>
<keyword evidence="1" id="KW-0175">Coiled coil</keyword>
<keyword evidence="4" id="KW-1185">Reference proteome</keyword>
<dbReference type="AlphaFoldDB" id="A0A1E3IPT9"/>
<reference evidence="3" key="3">
    <citation type="submission" date="2024-01" db="EMBL/GenBank/DDBJ databases">
        <authorList>
            <person name="Coelho M.A."/>
            <person name="David-Palma M."/>
            <person name="Shea T."/>
            <person name="Sun S."/>
            <person name="Cuomo C.A."/>
            <person name="Heitman J."/>
        </authorList>
    </citation>
    <scope>NUCLEOTIDE SEQUENCE</scope>
    <source>
        <strain evidence="3">CBS 7841</strain>
    </source>
</reference>